<dbReference type="Proteomes" id="UP000663873">
    <property type="component" value="Unassembled WGS sequence"/>
</dbReference>
<name>A0A820IFG8_9BILA</name>
<organism evidence="2 3">
    <name type="scientific">Rotaria socialis</name>
    <dbReference type="NCBI Taxonomy" id="392032"/>
    <lineage>
        <taxon>Eukaryota</taxon>
        <taxon>Metazoa</taxon>
        <taxon>Spiralia</taxon>
        <taxon>Gnathifera</taxon>
        <taxon>Rotifera</taxon>
        <taxon>Eurotatoria</taxon>
        <taxon>Bdelloidea</taxon>
        <taxon>Philodinida</taxon>
        <taxon>Philodinidae</taxon>
        <taxon>Rotaria</taxon>
    </lineage>
</organism>
<proteinExistence type="predicted"/>
<evidence type="ECO:0000313" key="3">
    <source>
        <dbReference type="Proteomes" id="UP000663873"/>
    </source>
</evidence>
<dbReference type="EMBL" id="CAJOBP010001787">
    <property type="protein sequence ID" value="CAF4311452.1"/>
    <property type="molecule type" value="Genomic_DNA"/>
</dbReference>
<accession>A0A820IFG8</accession>
<reference evidence="2" key="1">
    <citation type="submission" date="2021-02" db="EMBL/GenBank/DDBJ databases">
        <authorList>
            <person name="Nowell W R."/>
        </authorList>
    </citation>
    <scope>NUCLEOTIDE SEQUENCE</scope>
</reference>
<dbReference type="AlphaFoldDB" id="A0A820IFG8"/>
<keyword evidence="3" id="KW-1185">Reference proteome</keyword>
<comment type="caution">
    <text evidence="2">The sequence shown here is derived from an EMBL/GenBank/DDBJ whole genome shotgun (WGS) entry which is preliminary data.</text>
</comment>
<gene>
    <name evidence="2" type="ORF">UJA718_LOCUS13286</name>
</gene>
<sequence length="427" mass="49022">MMNSVERISQLIPKFKQQLLFLEEREKLFTKINDYSVQCDGSLSTILTNSQTTSMVPINSQPSTFVPVPTTDSLSKESMDYSRSDHSDVGAYINIAFPDDYKIPLLPKALIKDIEDGILEKFGPHCANRQILIDAIVYDLLDKYNLFYPTHKQFDDIATAIVKCIKLPLTKQNITVWKDALQTKLKRKRFENSNNGVVQEYRLKYSRSGSGRPVKRKIGETAERDRYKQMIISPYNDDASNDIQLKVDQLRDTTTIDIHTQLRLWKETLYFRRQSIRDRSTADALKDFSGYGNSLLVLEEVKMLMKIDLSAAVRRQIPVLLDKMLETPMFITEQKSSNTNSNSDILVATHECHNNIEKTPLVSLDLQNTTKTQRKRKINTNLDEENGVFLNASGKNDHQLSTLHQVPLDDVTNARANTRQTKKKRRS</sequence>
<protein>
    <submittedName>
        <fullName evidence="2">Uncharacterized protein</fullName>
    </submittedName>
</protein>
<feature type="region of interest" description="Disordered" evidence="1">
    <location>
        <begin position="405"/>
        <end position="427"/>
    </location>
</feature>
<evidence type="ECO:0000256" key="1">
    <source>
        <dbReference type="SAM" id="MobiDB-lite"/>
    </source>
</evidence>
<evidence type="ECO:0000313" key="2">
    <source>
        <dbReference type="EMBL" id="CAF4311452.1"/>
    </source>
</evidence>